<reference evidence="3 4" key="1">
    <citation type="submission" date="2016-10" db="EMBL/GenBank/DDBJ databases">
        <authorList>
            <person name="de Groot N.N."/>
        </authorList>
    </citation>
    <scope>NUCLEOTIDE SEQUENCE [LARGE SCALE GENOMIC DNA]</scope>
    <source>
        <strain evidence="3 4">Z108</strain>
    </source>
</reference>
<dbReference type="AlphaFoldDB" id="A0A1I3HF37"/>
<feature type="compositionally biased region" description="Polar residues" evidence="2">
    <location>
        <begin position="7"/>
        <end position="16"/>
    </location>
</feature>
<protein>
    <submittedName>
        <fullName evidence="3">Uncharacterized protein</fullName>
    </submittedName>
</protein>
<name>A0A1I3HF37_SELRU</name>
<evidence type="ECO:0000256" key="2">
    <source>
        <dbReference type="SAM" id="MobiDB-lite"/>
    </source>
</evidence>
<feature type="region of interest" description="Disordered" evidence="2">
    <location>
        <begin position="1"/>
        <end position="20"/>
    </location>
</feature>
<evidence type="ECO:0000313" key="3">
    <source>
        <dbReference type="EMBL" id="SFI34324.1"/>
    </source>
</evidence>
<sequence>MAEEQVSPANVPSSDTNEQELDPIITQPHGIQQQVKMEIVRMIHSGESPFDIIYHVAKRLEDVSGEPGYAKYVEEQIRAVYGLALEHVKPMKDELHEVEERLKRIEKSYENPAFTEEEHIRIGFAINRHKKNIERLKVMIQKAEADHADMTIVKN</sequence>
<keyword evidence="1" id="KW-0175">Coiled coil</keyword>
<proteinExistence type="predicted"/>
<dbReference type="Proteomes" id="UP000183639">
    <property type="component" value="Unassembled WGS sequence"/>
</dbReference>
<feature type="coiled-coil region" evidence="1">
    <location>
        <begin position="88"/>
        <end position="146"/>
    </location>
</feature>
<evidence type="ECO:0000313" key="4">
    <source>
        <dbReference type="Proteomes" id="UP000183639"/>
    </source>
</evidence>
<dbReference type="EMBL" id="FOQK01000030">
    <property type="protein sequence ID" value="SFI34324.1"/>
    <property type="molecule type" value="Genomic_DNA"/>
</dbReference>
<gene>
    <name evidence="3" type="ORF">SAMN04487861_1302</name>
</gene>
<evidence type="ECO:0000256" key="1">
    <source>
        <dbReference type="SAM" id="Coils"/>
    </source>
</evidence>
<accession>A0A1I3HF37</accession>
<organism evidence="3 4">
    <name type="scientific">Selenomonas ruminantium</name>
    <dbReference type="NCBI Taxonomy" id="971"/>
    <lineage>
        <taxon>Bacteria</taxon>
        <taxon>Bacillati</taxon>
        <taxon>Bacillota</taxon>
        <taxon>Negativicutes</taxon>
        <taxon>Selenomonadales</taxon>
        <taxon>Selenomonadaceae</taxon>
        <taxon>Selenomonas</taxon>
    </lineage>
</organism>